<protein>
    <submittedName>
        <fullName evidence="1">Uncharacterized protein</fullName>
    </submittedName>
</protein>
<evidence type="ECO:0000313" key="2">
    <source>
        <dbReference type="Proteomes" id="UP000199002"/>
    </source>
</evidence>
<sequence length="130" mass="14091">MVSLITSQGWEAILPDALQDHHLVLMSDQIRDLLSGDGWNGGDREPPSAALPLTLLLLTKAGVNRSGDGFEVGLETLHEALCLLNTAVDREIVNRMLQRKDAIPIGTGLIRGLQMLVQHAKEEAESDCNA</sequence>
<organism evidence="1 2">
    <name type="scientific">Acidovorax soli</name>
    <dbReference type="NCBI Taxonomy" id="592050"/>
    <lineage>
        <taxon>Bacteria</taxon>
        <taxon>Pseudomonadati</taxon>
        <taxon>Pseudomonadota</taxon>
        <taxon>Betaproteobacteria</taxon>
        <taxon>Burkholderiales</taxon>
        <taxon>Comamonadaceae</taxon>
        <taxon>Acidovorax</taxon>
    </lineage>
</organism>
<dbReference type="AlphaFoldDB" id="A0A1H4ACX9"/>
<name>A0A1H4ACX9_9BURK</name>
<keyword evidence="2" id="KW-1185">Reference proteome</keyword>
<gene>
    <name evidence="1" type="ORF">SAMN05421875_1106</name>
</gene>
<evidence type="ECO:0000313" key="1">
    <source>
        <dbReference type="EMBL" id="SEA33364.1"/>
    </source>
</evidence>
<accession>A0A1H4ACX9</accession>
<reference evidence="2" key="1">
    <citation type="submission" date="2016-10" db="EMBL/GenBank/DDBJ databases">
        <authorList>
            <person name="Varghese N."/>
            <person name="Submissions S."/>
        </authorList>
    </citation>
    <scope>NUCLEOTIDE SEQUENCE [LARGE SCALE GENOMIC DNA]</scope>
    <source>
        <strain evidence="2">DSM 25157</strain>
    </source>
</reference>
<proteinExistence type="predicted"/>
<dbReference type="EMBL" id="FNQJ01000010">
    <property type="protein sequence ID" value="SEA33364.1"/>
    <property type="molecule type" value="Genomic_DNA"/>
</dbReference>
<dbReference type="Proteomes" id="UP000199002">
    <property type="component" value="Unassembled WGS sequence"/>
</dbReference>